<comment type="caution">
    <text evidence="1">The sequence shown here is derived from an EMBL/GenBank/DDBJ whole genome shotgun (WGS) entry which is preliminary data.</text>
</comment>
<reference evidence="1" key="1">
    <citation type="submission" date="2021-01" db="EMBL/GenBank/DDBJ databases">
        <authorList>
            <consortium name="Genoscope - CEA"/>
            <person name="William W."/>
        </authorList>
    </citation>
    <scope>NUCLEOTIDE SEQUENCE</scope>
</reference>
<sequence length="54" mass="6443">MKENKDGNYQRKKGLCEYKKSNNFQVKRRISKGDLAIKYRYYIQAPLISDLQSN</sequence>
<dbReference type="AlphaFoldDB" id="A0A8S1Y386"/>
<evidence type="ECO:0000313" key="1">
    <source>
        <dbReference type="EMBL" id="CAD8208506.1"/>
    </source>
</evidence>
<organism evidence="1 2">
    <name type="scientific">Paramecium pentaurelia</name>
    <dbReference type="NCBI Taxonomy" id="43138"/>
    <lineage>
        <taxon>Eukaryota</taxon>
        <taxon>Sar</taxon>
        <taxon>Alveolata</taxon>
        <taxon>Ciliophora</taxon>
        <taxon>Intramacronucleata</taxon>
        <taxon>Oligohymenophorea</taxon>
        <taxon>Peniculida</taxon>
        <taxon>Parameciidae</taxon>
        <taxon>Paramecium</taxon>
    </lineage>
</organism>
<gene>
    <name evidence="1" type="ORF">PPENT_87.1.T1510033</name>
</gene>
<dbReference type="EMBL" id="CAJJDO010000151">
    <property type="protein sequence ID" value="CAD8208506.1"/>
    <property type="molecule type" value="Genomic_DNA"/>
</dbReference>
<evidence type="ECO:0000313" key="2">
    <source>
        <dbReference type="Proteomes" id="UP000689195"/>
    </source>
</evidence>
<keyword evidence="2" id="KW-1185">Reference proteome</keyword>
<name>A0A8S1Y386_9CILI</name>
<protein>
    <submittedName>
        <fullName evidence="1">Uncharacterized protein</fullName>
    </submittedName>
</protein>
<proteinExistence type="predicted"/>
<accession>A0A8S1Y386</accession>
<dbReference type="Proteomes" id="UP000689195">
    <property type="component" value="Unassembled WGS sequence"/>
</dbReference>